<protein>
    <submittedName>
        <fullName evidence="2">Uncharacterized protein</fullName>
    </submittedName>
</protein>
<evidence type="ECO:0000256" key="1">
    <source>
        <dbReference type="SAM" id="MobiDB-lite"/>
    </source>
</evidence>
<dbReference type="EMBL" id="KN832994">
    <property type="protein sequence ID" value="KIM82625.1"/>
    <property type="molecule type" value="Genomic_DNA"/>
</dbReference>
<dbReference type="InParanoid" id="A0A0C3FDX5"/>
<evidence type="ECO:0000313" key="3">
    <source>
        <dbReference type="Proteomes" id="UP000054166"/>
    </source>
</evidence>
<evidence type="ECO:0000313" key="2">
    <source>
        <dbReference type="EMBL" id="KIM82625.1"/>
    </source>
</evidence>
<proteinExistence type="predicted"/>
<accession>A0A0C3FDX5</accession>
<organism evidence="2 3">
    <name type="scientific">Piloderma croceum (strain F 1598)</name>
    <dbReference type="NCBI Taxonomy" id="765440"/>
    <lineage>
        <taxon>Eukaryota</taxon>
        <taxon>Fungi</taxon>
        <taxon>Dikarya</taxon>
        <taxon>Basidiomycota</taxon>
        <taxon>Agaricomycotina</taxon>
        <taxon>Agaricomycetes</taxon>
        <taxon>Agaricomycetidae</taxon>
        <taxon>Atheliales</taxon>
        <taxon>Atheliaceae</taxon>
        <taxon>Piloderma</taxon>
    </lineage>
</organism>
<sequence>MFGSRSPYNSDQEDVPVDNEGMRRVLNMAAQLTSRPDPSFETAGVPGIRKVEMKQAKSERVHVQQAPARTHSRSWSLPPPPPDSRTTTSPSRRAQTGRPANVTKAPAGASTTARQQQILAKARQVKQPATNQPKSAPTIVEVKKPEVALKERIWNVVKKWF</sequence>
<reference evidence="3" key="2">
    <citation type="submission" date="2015-01" db="EMBL/GenBank/DDBJ databases">
        <title>Evolutionary Origins and Diversification of the Mycorrhizal Mutualists.</title>
        <authorList>
            <consortium name="DOE Joint Genome Institute"/>
            <consortium name="Mycorrhizal Genomics Consortium"/>
            <person name="Kohler A."/>
            <person name="Kuo A."/>
            <person name="Nagy L.G."/>
            <person name="Floudas D."/>
            <person name="Copeland A."/>
            <person name="Barry K.W."/>
            <person name="Cichocki N."/>
            <person name="Veneault-Fourrey C."/>
            <person name="LaButti K."/>
            <person name="Lindquist E.A."/>
            <person name="Lipzen A."/>
            <person name="Lundell T."/>
            <person name="Morin E."/>
            <person name="Murat C."/>
            <person name="Riley R."/>
            <person name="Ohm R."/>
            <person name="Sun H."/>
            <person name="Tunlid A."/>
            <person name="Henrissat B."/>
            <person name="Grigoriev I.V."/>
            <person name="Hibbett D.S."/>
            <person name="Martin F."/>
        </authorList>
    </citation>
    <scope>NUCLEOTIDE SEQUENCE [LARGE SCALE GENOMIC DNA]</scope>
    <source>
        <strain evidence="3">F 1598</strain>
    </source>
</reference>
<dbReference type="AlphaFoldDB" id="A0A0C3FDX5"/>
<feature type="region of interest" description="Disordered" evidence="1">
    <location>
        <begin position="1"/>
        <end position="137"/>
    </location>
</feature>
<gene>
    <name evidence="2" type="ORF">PILCRDRAFT_469123</name>
</gene>
<keyword evidence="3" id="KW-1185">Reference proteome</keyword>
<feature type="compositionally biased region" description="Polar residues" evidence="1">
    <location>
        <begin position="109"/>
        <end position="118"/>
    </location>
</feature>
<feature type="compositionally biased region" description="Basic and acidic residues" evidence="1">
    <location>
        <begin position="49"/>
        <end position="62"/>
    </location>
</feature>
<feature type="compositionally biased region" description="Low complexity" evidence="1">
    <location>
        <begin position="84"/>
        <end position="93"/>
    </location>
</feature>
<feature type="compositionally biased region" description="Polar residues" evidence="1">
    <location>
        <begin position="1"/>
        <end position="10"/>
    </location>
</feature>
<dbReference type="Proteomes" id="UP000054166">
    <property type="component" value="Unassembled WGS sequence"/>
</dbReference>
<name>A0A0C3FDX5_PILCF</name>
<reference evidence="2 3" key="1">
    <citation type="submission" date="2014-04" db="EMBL/GenBank/DDBJ databases">
        <authorList>
            <consortium name="DOE Joint Genome Institute"/>
            <person name="Kuo A."/>
            <person name="Tarkka M."/>
            <person name="Buscot F."/>
            <person name="Kohler A."/>
            <person name="Nagy L.G."/>
            <person name="Floudas D."/>
            <person name="Copeland A."/>
            <person name="Barry K.W."/>
            <person name="Cichocki N."/>
            <person name="Veneault-Fourrey C."/>
            <person name="LaButti K."/>
            <person name="Lindquist E.A."/>
            <person name="Lipzen A."/>
            <person name="Lundell T."/>
            <person name="Morin E."/>
            <person name="Murat C."/>
            <person name="Sun H."/>
            <person name="Tunlid A."/>
            <person name="Henrissat B."/>
            <person name="Grigoriev I.V."/>
            <person name="Hibbett D.S."/>
            <person name="Martin F."/>
            <person name="Nordberg H.P."/>
            <person name="Cantor M.N."/>
            <person name="Hua S.X."/>
        </authorList>
    </citation>
    <scope>NUCLEOTIDE SEQUENCE [LARGE SCALE GENOMIC DNA]</scope>
    <source>
        <strain evidence="2 3">F 1598</strain>
    </source>
</reference>
<dbReference type="HOGENOM" id="CLU_1644358_0_0_1"/>